<dbReference type="PANTHER" id="PTHR34796">
    <property type="entry name" value="EXPRESSED PROTEIN"/>
    <property type="match status" value="1"/>
</dbReference>
<proteinExistence type="predicted"/>
<dbReference type="PANTHER" id="PTHR34796:SF1">
    <property type="entry name" value="EXPRESSED PROTEIN"/>
    <property type="match status" value="1"/>
</dbReference>
<name>A0ABV5W2S1_9BACL</name>
<protein>
    <submittedName>
        <fullName evidence="1">DUF309 domain-containing protein</fullName>
    </submittedName>
</protein>
<dbReference type="EMBL" id="JBHMAG010000016">
    <property type="protein sequence ID" value="MFB9754864.1"/>
    <property type="molecule type" value="Genomic_DNA"/>
</dbReference>
<evidence type="ECO:0000313" key="2">
    <source>
        <dbReference type="Proteomes" id="UP001589619"/>
    </source>
</evidence>
<evidence type="ECO:0000313" key="1">
    <source>
        <dbReference type="EMBL" id="MFB9754864.1"/>
    </source>
</evidence>
<accession>A0ABV5W2S1</accession>
<dbReference type="Pfam" id="PF03745">
    <property type="entry name" value="DUF309"/>
    <property type="match status" value="1"/>
</dbReference>
<comment type="caution">
    <text evidence="1">The sequence shown here is derived from an EMBL/GenBank/DDBJ whole genome shotgun (WGS) entry which is preliminary data.</text>
</comment>
<keyword evidence="2" id="KW-1185">Reference proteome</keyword>
<dbReference type="InterPro" id="IPR005500">
    <property type="entry name" value="DUF309"/>
</dbReference>
<dbReference type="InterPro" id="IPR023203">
    <property type="entry name" value="TTHA0068_sf"/>
</dbReference>
<dbReference type="Gene3D" id="1.10.3450.10">
    <property type="entry name" value="TTHA0068-like"/>
    <property type="match status" value="1"/>
</dbReference>
<gene>
    <name evidence="1" type="ORF">ACFFNY_25100</name>
</gene>
<sequence>MYPDAYIDYLVEFHGSRDWFECHEILEEYWKEHPGDPKSRTWVALIQIAVSLYHQRRGNRAGAMKMAAASLRNMDDAHLAELGILARELRLEMERRIASLAEDEAAPFADMNLPLADEALVAACTSRCGERGWRWLAPSDPADGFLWHKHTLRDRSDVIEARSIEAERRRERLGAGHGAAAEPERP</sequence>
<dbReference type="Proteomes" id="UP001589619">
    <property type="component" value="Unassembled WGS sequence"/>
</dbReference>
<dbReference type="SUPFAM" id="SSF140663">
    <property type="entry name" value="TTHA0068-like"/>
    <property type="match status" value="1"/>
</dbReference>
<reference evidence="1 2" key="1">
    <citation type="submission" date="2024-09" db="EMBL/GenBank/DDBJ databases">
        <authorList>
            <person name="Sun Q."/>
            <person name="Mori K."/>
        </authorList>
    </citation>
    <scope>NUCLEOTIDE SEQUENCE [LARGE SCALE GENOMIC DNA]</scope>
    <source>
        <strain evidence="1 2">JCM 12520</strain>
    </source>
</reference>
<organism evidence="1 2">
    <name type="scientific">Paenibacillus hodogayensis</name>
    <dbReference type="NCBI Taxonomy" id="279208"/>
    <lineage>
        <taxon>Bacteria</taxon>
        <taxon>Bacillati</taxon>
        <taxon>Bacillota</taxon>
        <taxon>Bacilli</taxon>
        <taxon>Bacillales</taxon>
        <taxon>Paenibacillaceae</taxon>
        <taxon>Paenibacillus</taxon>
    </lineage>
</organism>
<dbReference type="RefSeq" id="WP_379119680.1">
    <property type="nucleotide sequence ID" value="NZ_BAAAYO010000008.1"/>
</dbReference>